<dbReference type="GO" id="GO:0006744">
    <property type="term" value="P:ubiquinone biosynthetic process"/>
    <property type="evidence" value="ECO:0007669"/>
    <property type="project" value="TreeGrafter"/>
</dbReference>
<comment type="subunit">
    <text evidence="2">Homodimer.</text>
</comment>
<dbReference type="PANTHER" id="PTHR30108">
    <property type="entry name" value="3-OCTAPRENYL-4-HYDROXYBENZOATE CARBOXY-LYASE-RELATED"/>
    <property type="match status" value="1"/>
</dbReference>
<dbReference type="SUPFAM" id="SSF50475">
    <property type="entry name" value="FMN-binding split barrel"/>
    <property type="match status" value="1"/>
</dbReference>
<dbReference type="InterPro" id="IPR049383">
    <property type="entry name" value="UbiD-like_N"/>
</dbReference>
<feature type="binding site" evidence="2">
    <location>
        <position position="229"/>
    </location>
    <ligand>
        <name>prenylated FMN</name>
        <dbReference type="ChEBI" id="CHEBI:87746"/>
    </ligand>
</feature>
<feature type="binding site" evidence="2">
    <location>
        <position position="386"/>
    </location>
    <ligand>
        <name>prenylated FMN</name>
        <dbReference type="ChEBI" id="CHEBI:87746"/>
    </ligand>
</feature>
<comment type="catalytic activity">
    <reaction evidence="2">
        <text>pyrrole-2-carboxylate + H(+) = 1H-pyrrole + CO2</text>
        <dbReference type="Rhea" id="RHEA:31375"/>
        <dbReference type="ChEBI" id="CHEBI:15378"/>
        <dbReference type="ChEBI" id="CHEBI:16526"/>
        <dbReference type="ChEBI" id="CHEBI:19203"/>
        <dbReference type="ChEBI" id="CHEBI:27660"/>
        <dbReference type="EC" id="4.1.1.93"/>
    </reaction>
</comment>
<evidence type="ECO:0000259" key="3">
    <source>
        <dbReference type="Pfam" id="PF01977"/>
    </source>
</evidence>
<name>A0A0H2ZJP0_PSEAB</name>
<sequence length="496" mass="54443">MNRSALDFRHFIDHLRRQGDLVDVHTEVDANLEIGAITRRVYERRAPAPLFHNIRDSLPGARVLGAPAGLRADRARAHSRLALHFGLPEHSGPRDIVATLRAAMRAEPIAPRRLERGPVQENVWLGEQVDLTRFPVPLLHEQDGGRYFGTYGFHVVQTPDGSWDSWSVGRLMLVDRNTLAGPTIPTQHIGIIREQWRRQGKPTPWAMALGAPPAALAAAGMPLPEGVSEAGYVGALVGEPVEVVRTQTNGLWVPANAEIVLEGEISLDETALEGPMGEYHGYSFPTGKPQPLFHVHALSFRDQPILPICVAGTPPEENHTIWGTMISAQLLDVAQNAGLPVDMAWCSYEAATCWAVLSIDVQRLAALGTDAAAFAARVAETVFGSHAGHLVPKLILVGNDIDVTEIDQVVWALATRAHPLHDHFAFPQIRDFPMVPYLDAEDKARGSGGRLVINCLYPEQFAGQMRAATASFRHAYPTALRRRVEERWSDYGFADA</sequence>
<dbReference type="GO" id="GO:0034941">
    <property type="term" value="F:pyrrole-2-carboxylate decarboxylase activity"/>
    <property type="evidence" value="ECO:0007669"/>
    <property type="project" value="UniProtKB-EC"/>
</dbReference>
<dbReference type="SUPFAM" id="SSF143968">
    <property type="entry name" value="UbiD C-terminal domain-like"/>
    <property type="match status" value="1"/>
</dbReference>
<dbReference type="RefSeq" id="WP_003137133.1">
    <property type="nucleotide sequence ID" value="NC_008463.1"/>
</dbReference>
<dbReference type="KEGG" id="pau:PA14_03130"/>
<organism evidence="6 7">
    <name type="scientific">Pseudomonas aeruginosa (strain UCBPP-PA14)</name>
    <dbReference type="NCBI Taxonomy" id="208963"/>
    <lineage>
        <taxon>Bacteria</taxon>
        <taxon>Pseudomonadati</taxon>
        <taxon>Pseudomonadota</taxon>
        <taxon>Gammaproteobacteria</taxon>
        <taxon>Pseudomonadales</taxon>
        <taxon>Pseudomonadaceae</taxon>
        <taxon>Pseudomonas</taxon>
    </lineage>
</organism>
<feature type="binding site" evidence="2">
    <location>
        <position position="229"/>
    </location>
    <ligand>
        <name>Mn(2+)</name>
        <dbReference type="ChEBI" id="CHEBI:29035"/>
    </ligand>
</feature>
<evidence type="ECO:0000313" key="6">
    <source>
        <dbReference type="EMBL" id="ABJ15203.1"/>
    </source>
</evidence>
<feature type="binding site" evidence="2">
    <location>
        <position position="187"/>
    </location>
    <ligand>
        <name>prenylated FMN</name>
        <dbReference type="ChEBI" id="CHEBI:87746"/>
    </ligand>
</feature>
<dbReference type="Pfam" id="PF01977">
    <property type="entry name" value="UbiD"/>
    <property type="match status" value="1"/>
</dbReference>
<dbReference type="HAMAP" id="MF_01983">
    <property type="entry name" value="UbiD_FDC"/>
    <property type="match status" value="1"/>
</dbReference>
<dbReference type="GO" id="GO:0046872">
    <property type="term" value="F:metal ion binding"/>
    <property type="evidence" value="ECO:0007669"/>
    <property type="project" value="UniProtKB-KW"/>
</dbReference>
<evidence type="ECO:0000259" key="4">
    <source>
        <dbReference type="Pfam" id="PF20695"/>
    </source>
</evidence>
<feature type="binding site" evidence="2">
    <location>
        <position position="166"/>
    </location>
    <ligand>
        <name>K(+)</name>
        <dbReference type="ChEBI" id="CHEBI:29103"/>
    </ligand>
</feature>
<comment type="cofactor">
    <cofactor evidence="2">
        <name>prenylated FMN</name>
        <dbReference type="ChEBI" id="CHEBI:87746"/>
    </cofactor>
    <text evidence="2">Binds 1 prenylated FMN per subunit.</text>
</comment>
<dbReference type="InterPro" id="IPR049381">
    <property type="entry name" value="UbiD-like_C"/>
</dbReference>
<feature type="binding site" evidence="2">
    <location>
        <position position="221"/>
    </location>
    <ligand>
        <name>K(+)</name>
        <dbReference type="ChEBI" id="CHEBI:29103"/>
    </ligand>
</feature>
<keyword evidence="2" id="KW-0456">Lyase</keyword>
<dbReference type="BioCyc" id="PAER208963:G1G74-257-MONOMER"/>
<comment type="catalytic activity">
    <reaction evidence="2">
        <text>pyrrole-2-carboxylate + H2O = 1H-pyrrole + hydrogencarbonate</text>
        <dbReference type="Rhea" id="RHEA:31379"/>
        <dbReference type="ChEBI" id="CHEBI:15377"/>
        <dbReference type="ChEBI" id="CHEBI:17544"/>
        <dbReference type="ChEBI" id="CHEBI:19203"/>
        <dbReference type="ChEBI" id="CHEBI:27660"/>
        <dbReference type="EC" id="4.1.1.93"/>
    </reaction>
</comment>
<dbReference type="HOGENOM" id="CLU_023348_0_0_6"/>
<feature type="binding site" evidence="2">
    <location>
        <position position="168"/>
    </location>
    <ligand>
        <name>prenylated FMN</name>
        <dbReference type="ChEBI" id="CHEBI:87746"/>
    </ligand>
</feature>
<keyword evidence="2" id="KW-0479">Metal-binding</keyword>
<keyword evidence="2" id="KW-0288">FMN</keyword>
<feature type="binding site" evidence="2">
    <location>
        <position position="188"/>
    </location>
    <ligand>
        <name>Mn(2+)</name>
        <dbReference type="ChEBI" id="CHEBI:29035"/>
    </ligand>
</feature>
<dbReference type="Gene3D" id="3.40.1670.10">
    <property type="entry name" value="UbiD C-terminal domain-like"/>
    <property type="match status" value="1"/>
</dbReference>
<dbReference type="EMBL" id="CP000438">
    <property type="protein sequence ID" value="ABJ15203.1"/>
    <property type="molecule type" value="Genomic_DNA"/>
</dbReference>
<feature type="binding site" evidence="2">
    <location>
        <position position="170"/>
    </location>
    <ligand>
        <name>prenylated FMN</name>
        <dbReference type="ChEBI" id="CHEBI:87746"/>
    </ligand>
</feature>
<dbReference type="InterPro" id="IPR048304">
    <property type="entry name" value="UbiD_Rift_dom"/>
</dbReference>
<evidence type="ECO:0000256" key="2">
    <source>
        <dbReference type="HAMAP-Rule" id="MF_01983"/>
    </source>
</evidence>
<proteinExistence type="inferred from homology"/>
<feature type="binding site" evidence="2">
    <location>
        <position position="188"/>
    </location>
    <ligand>
        <name>prenylated FMN</name>
        <dbReference type="ChEBI" id="CHEBI:87746"/>
    </ligand>
</feature>
<feature type="binding site" evidence="2">
    <location>
        <position position="219"/>
    </location>
    <ligand>
        <name>K(+)</name>
        <dbReference type="ChEBI" id="CHEBI:29103"/>
    </ligand>
</feature>
<feature type="active site" description="Proton donor" evidence="2">
    <location>
        <position position="278"/>
    </location>
</feature>
<dbReference type="AlphaFoldDB" id="A0A0H2ZJP0"/>
<dbReference type="Proteomes" id="UP000000653">
    <property type="component" value="Chromosome"/>
</dbReference>
<dbReference type="EC" id="4.1.1.93" evidence="2"/>
<keyword evidence="2" id="KW-0285">Flavoprotein</keyword>
<protein>
    <recommendedName>
        <fullName evidence="2">Pyrrole-2-carboxylic acid decarboxylase</fullName>
        <shortName evidence="2">P2C decarboxylase</shortName>
        <ecNumber evidence="2">4.1.1.93</ecNumber>
    </recommendedName>
</protein>
<evidence type="ECO:0000313" key="7">
    <source>
        <dbReference type="Proteomes" id="UP000000653"/>
    </source>
</evidence>
<dbReference type="NCBIfam" id="TIGR00148">
    <property type="entry name" value="UbiD family decarboxylase"/>
    <property type="match status" value="1"/>
</dbReference>
<dbReference type="GO" id="GO:0005829">
    <property type="term" value="C:cytosol"/>
    <property type="evidence" value="ECO:0007669"/>
    <property type="project" value="TreeGrafter"/>
</dbReference>
<feature type="domain" description="3-octaprenyl-4-hydroxybenzoate carboxy-lyase-like Rift-related" evidence="3">
    <location>
        <begin position="115"/>
        <end position="314"/>
    </location>
</feature>
<dbReference type="PANTHER" id="PTHR30108:SF17">
    <property type="entry name" value="FERULIC ACID DECARBOXYLASE 1"/>
    <property type="match status" value="1"/>
</dbReference>
<comment type="function">
    <text evidence="2">Catalyzes the prenyl-FMN-dependent decarboxylation of pyrrole-2-carboxylate (P2C). Can also catalyze the carboxylation of pyrrole in the presence of elevated concentrations of CO(2) or bicarbonate.</text>
</comment>
<accession>A0A0H2ZJP0</accession>
<dbReference type="Pfam" id="PF20696">
    <property type="entry name" value="UbiD_C"/>
    <property type="match status" value="1"/>
</dbReference>
<comment type="cofactor">
    <cofactor evidence="2">
        <name>K(+)</name>
        <dbReference type="ChEBI" id="CHEBI:29103"/>
    </cofactor>
    <text evidence="2">Binds 1 K(+) per subunit.</text>
</comment>
<keyword evidence="2" id="KW-0210">Decarboxylase</keyword>
<keyword evidence="1 2" id="KW-0464">Manganese</keyword>
<evidence type="ECO:0000256" key="1">
    <source>
        <dbReference type="ARBA" id="ARBA00023211"/>
    </source>
</evidence>
<dbReference type="GO" id="GO:0008694">
    <property type="term" value="F:4-hydroxy-3-polyprenylbenzoate decarboxylase activity"/>
    <property type="evidence" value="ECO:0007669"/>
    <property type="project" value="TreeGrafter"/>
</dbReference>
<dbReference type="InterPro" id="IPR032903">
    <property type="entry name" value="FDC-like"/>
</dbReference>
<comment type="cofactor">
    <cofactor evidence="2">
        <name>Mn(2+)</name>
        <dbReference type="ChEBI" id="CHEBI:29035"/>
    </cofactor>
    <text evidence="2">Binds 1 Mn(2+) per subunit.</text>
</comment>
<feature type="domain" description="3-octaprenyl-4-hydroxybenzoate carboxy-lyase-like C-terminal" evidence="5">
    <location>
        <begin position="319"/>
        <end position="455"/>
    </location>
</feature>
<keyword evidence="2" id="KW-0630">Potassium</keyword>
<feature type="domain" description="3-octaprenyl-4-hydroxybenzoate carboxy-lyase-like N-terminal" evidence="4">
    <location>
        <begin position="12"/>
        <end position="98"/>
    </location>
</feature>
<keyword evidence="2" id="KW-0058">Aromatic hydrocarbons catabolism</keyword>
<dbReference type="Gene3D" id="1.20.5.4570">
    <property type="match status" value="1"/>
</dbReference>
<dbReference type="Pfam" id="PF20695">
    <property type="entry name" value="UbiD_N"/>
    <property type="match status" value="1"/>
</dbReference>
<gene>
    <name evidence="6" type="ordered locus">PA14_03130</name>
</gene>
<feature type="binding site" evidence="2">
    <location>
        <position position="218"/>
    </location>
    <ligand>
        <name>K(+)</name>
        <dbReference type="ChEBI" id="CHEBI:29103"/>
    </ligand>
</feature>
<feature type="binding site" evidence="2">
    <location>
        <position position="229"/>
    </location>
    <ligand>
        <name>K(+)</name>
        <dbReference type="ChEBI" id="CHEBI:29103"/>
    </ligand>
</feature>
<reference evidence="6 7" key="1">
    <citation type="journal article" date="2006" name="Genome Biol.">
        <title>Genomic analysis reveals that Pseudomonas aeruginosa virulence is combinatorial.</title>
        <authorList>
            <person name="Lee D.G."/>
            <person name="Urbach J.M."/>
            <person name="Wu G."/>
            <person name="Liberati N.T."/>
            <person name="Feinbaum R.L."/>
            <person name="Miyata S."/>
            <person name="Diggins L.T."/>
            <person name="He J."/>
            <person name="Saucier M."/>
            <person name="Deziel E."/>
            <person name="Friedman L."/>
            <person name="Li L."/>
            <person name="Grills G."/>
            <person name="Montgomery K."/>
            <person name="Kucherlapati R."/>
            <person name="Rahme L.G."/>
            <person name="Ausubel F.M."/>
        </authorList>
    </citation>
    <scope>NUCLEOTIDE SEQUENCE [LARGE SCALE GENOMIC DNA]</scope>
    <source>
        <strain evidence="6 7">UCBPP-PA14</strain>
    </source>
</reference>
<comment type="similarity">
    <text evidence="2">Belongs to the UbiD family. UbiD-like/FDC subfamily.</text>
</comment>
<evidence type="ECO:0000259" key="5">
    <source>
        <dbReference type="Pfam" id="PF20696"/>
    </source>
</evidence>
<dbReference type="InterPro" id="IPR002830">
    <property type="entry name" value="UbiD"/>
</dbReference>